<dbReference type="CDD" id="cd02199">
    <property type="entry name" value="YjgF_YER057c_UK114_like_1"/>
    <property type="match status" value="1"/>
</dbReference>
<dbReference type="SUPFAM" id="SSF55298">
    <property type="entry name" value="YjgF-like"/>
    <property type="match status" value="1"/>
</dbReference>
<evidence type="ECO:0000259" key="1">
    <source>
        <dbReference type="Pfam" id="PF14588"/>
    </source>
</evidence>
<gene>
    <name evidence="2" type="ORF">HXX08_06690</name>
    <name evidence="3" type="ORF">OZ401_000686</name>
</gene>
<protein>
    <submittedName>
        <fullName evidence="2">RidA family protein</fullName>
    </submittedName>
</protein>
<evidence type="ECO:0000313" key="5">
    <source>
        <dbReference type="Proteomes" id="UP001431572"/>
    </source>
</evidence>
<keyword evidence="5" id="KW-1185">Reference proteome</keyword>
<dbReference type="InterPro" id="IPR013813">
    <property type="entry name" value="Endoribo_LPSP/chorism_mut-like"/>
</dbReference>
<organism evidence="2 4">
    <name type="scientific">Candidatus Chlorohelix allophototropha</name>
    <dbReference type="NCBI Taxonomy" id="3003348"/>
    <lineage>
        <taxon>Bacteria</taxon>
        <taxon>Bacillati</taxon>
        <taxon>Chloroflexota</taxon>
        <taxon>Chloroflexia</taxon>
        <taxon>Candidatus Chloroheliales</taxon>
        <taxon>Candidatus Chloroheliaceae</taxon>
        <taxon>Candidatus Chlorohelix</taxon>
    </lineage>
</organism>
<dbReference type="Proteomes" id="UP000521676">
    <property type="component" value="Unassembled WGS sequence"/>
</dbReference>
<dbReference type="AlphaFoldDB" id="A0A8T7LXE6"/>
<evidence type="ECO:0000313" key="3">
    <source>
        <dbReference type="EMBL" id="WJW67420.1"/>
    </source>
</evidence>
<dbReference type="Gene3D" id="3.30.1330.40">
    <property type="entry name" value="RutC-like"/>
    <property type="match status" value="1"/>
</dbReference>
<dbReference type="Proteomes" id="UP001431572">
    <property type="component" value="Chromosome 1"/>
</dbReference>
<dbReference type="InterPro" id="IPR035959">
    <property type="entry name" value="RutC-like_sf"/>
</dbReference>
<name>A0A8T7LXE6_9CHLR</name>
<reference evidence="3" key="2">
    <citation type="journal article" date="2024" name="Nature">
        <title>Anoxygenic phototroph of the Chloroflexota uses a type I reaction centre.</title>
        <authorList>
            <person name="Tsuji J.M."/>
            <person name="Shaw N.A."/>
            <person name="Nagashima S."/>
            <person name="Venkiteswaran J.J."/>
            <person name="Schiff S.L."/>
            <person name="Watanabe T."/>
            <person name="Fukui M."/>
            <person name="Hanada S."/>
            <person name="Tank M."/>
            <person name="Neufeld J.D."/>
        </authorList>
    </citation>
    <scope>NUCLEOTIDE SEQUENCE</scope>
    <source>
        <strain evidence="3">L227-S17</strain>
    </source>
</reference>
<evidence type="ECO:0000313" key="2">
    <source>
        <dbReference type="EMBL" id="NWJ45547.1"/>
    </source>
</evidence>
<accession>A0A8T7LXE6</accession>
<dbReference type="EMBL" id="JACATZ010000001">
    <property type="protein sequence ID" value="NWJ45547.1"/>
    <property type="molecule type" value="Genomic_DNA"/>
</dbReference>
<dbReference type="RefSeq" id="WP_341469313.1">
    <property type="nucleotide sequence ID" value="NZ_CP128399.1"/>
</dbReference>
<sequence length="159" mass="17064">MAEGKIEHKLRELGIELPPIFNVPPGMNFLRYVQTGDLLFIAGHGPTGSDGRLAYQGKVGGEVSLEEGYKAARLTGLNLLSTLKEALGDLDRVVKFVKVLGMVNAVEGFGQQPYVINGASDLFVAVFGEEIGKHARSAVGMGGLPNNMPIEIEMIVQVR</sequence>
<reference evidence="2 4" key="1">
    <citation type="submission" date="2020-06" db="EMBL/GenBank/DDBJ databases">
        <title>Anoxygenic phototrophic Chloroflexota member uses a Type I reaction center.</title>
        <authorList>
            <person name="Tsuji J.M."/>
            <person name="Shaw N.A."/>
            <person name="Nagashima S."/>
            <person name="Venkiteswaran J."/>
            <person name="Schiff S.L."/>
            <person name="Hanada S."/>
            <person name="Tank M."/>
            <person name="Neufeld J.D."/>
        </authorList>
    </citation>
    <scope>NUCLEOTIDE SEQUENCE [LARGE SCALE GENOMIC DNA]</scope>
    <source>
        <strain evidence="2">L227-S17</strain>
    </source>
</reference>
<dbReference type="PANTHER" id="PTHR43760">
    <property type="entry name" value="ENDORIBONUCLEASE-RELATED"/>
    <property type="match status" value="1"/>
</dbReference>
<feature type="domain" description="Endoribonuclease L-PSP/chorismate mutase-like" evidence="1">
    <location>
        <begin position="9"/>
        <end position="140"/>
    </location>
</feature>
<dbReference type="PANTHER" id="PTHR43760:SF1">
    <property type="entry name" value="ENDORIBONUCLEASE L-PSP_CHORISMATE MUTASE-LIKE DOMAIN-CONTAINING PROTEIN"/>
    <property type="match status" value="1"/>
</dbReference>
<proteinExistence type="predicted"/>
<evidence type="ECO:0000313" key="4">
    <source>
        <dbReference type="Proteomes" id="UP000521676"/>
    </source>
</evidence>
<dbReference type="EMBL" id="CP128399">
    <property type="protein sequence ID" value="WJW67420.1"/>
    <property type="molecule type" value="Genomic_DNA"/>
</dbReference>
<dbReference type="Pfam" id="PF14588">
    <property type="entry name" value="YjgF_endoribonc"/>
    <property type="match status" value="1"/>
</dbReference>